<feature type="transmembrane region" description="Helical" evidence="6">
    <location>
        <begin position="72"/>
        <end position="95"/>
    </location>
</feature>
<keyword evidence="2 6" id="KW-0812">Transmembrane</keyword>
<gene>
    <name evidence="8" type="ORF">RWH45_02390</name>
</gene>
<dbReference type="PANTHER" id="PTHR37422">
    <property type="entry name" value="TEICHURONIC ACID BIOSYNTHESIS PROTEIN TUAE"/>
    <property type="match status" value="1"/>
</dbReference>
<keyword evidence="4 6" id="KW-0472">Membrane</keyword>
<evidence type="ECO:0000256" key="5">
    <source>
        <dbReference type="SAM" id="MobiDB-lite"/>
    </source>
</evidence>
<accession>A0ABU3T401</accession>
<feature type="transmembrane region" description="Helical" evidence="6">
    <location>
        <begin position="341"/>
        <end position="361"/>
    </location>
</feature>
<dbReference type="EMBL" id="JAWDIS010000001">
    <property type="protein sequence ID" value="MDU0366045.1"/>
    <property type="molecule type" value="Genomic_DNA"/>
</dbReference>
<feature type="transmembrane region" description="Helical" evidence="6">
    <location>
        <begin position="373"/>
        <end position="391"/>
    </location>
</feature>
<evidence type="ECO:0000313" key="9">
    <source>
        <dbReference type="Proteomes" id="UP001263371"/>
    </source>
</evidence>
<keyword evidence="9" id="KW-1185">Reference proteome</keyword>
<feature type="transmembrane region" description="Helical" evidence="6">
    <location>
        <begin position="12"/>
        <end position="35"/>
    </location>
</feature>
<dbReference type="InterPro" id="IPR007016">
    <property type="entry name" value="O-antigen_ligase-rel_domated"/>
</dbReference>
<keyword evidence="8" id="KW-0436">Ligase</keyword>
<evidence type="ECO:0000256" key="3">
    <source>
        <dbReference type="ARBA" id="ARBA00022989"/>
    </source>
</evidence>
<feature type="transmembrane region" description="Helical" evidence="6">
    <location>
        <begin position="255"/>
        <end position="281"/>
    </location>
</feature>
<dbReference type="PANTHER" id="PTHR37422:SF21">
    <property type="entry name" value="EXOQ-LIKE PROTEIN"/>
    <property type="match status" value="1"/>
</dbReference>
<feature type="transmembrane region" description="Helical" evidence="6">
    <location>
        <begin position="225"/>
        <end position="243"/>
    </location>
</feature>
<evidence type="ECO:0000256" key="1">
    <source>
        <dbReference type="ARBA" id="ARBA00004141"/>
    </source>
</evidence>
<protein>
    <submittedName>
        <fullName evidence="8">O-antigen ligase family protein</fullName>
    </submittedName>
</protein>
<comment type="subcellular location">
    <subcellularLocation>
        <location evidence="1">Membrane</location>
        <topology evidence="1">Multi-pass membrane protein</topology>
    </subcellularLocation>
</comment>
<evidence type="ECO:0000256" key="6">
    <source>
        <dbReference type="SAM" id="Phobius"/>
    </source>
</evidence>
<proteinExistence type="predicted"/>
<dbReference type="InterPro" id="IPR051533">
    <property type="entry name" value="WaaL-like"/>
</dbReference>
<dbReference type="RefSeq" id="WP_315993322.1">
    <property type="nucleotide sequence ID" value="NZ_JAWDIS010000001.1"/>
</dbReference>
<dbReference type="Pfam" id="PF04932">
    <property type="entry name" value="Wzy_C"/>
    <property type="match status" value="1"/>
</dbReference>
<organism evidence="8 9">
    <name type="scientific">Microbacterium galbum</name>
    <dbReference type="NCBI Taxonomy" id="3075994"/>
    <lineage>
        <taxon>Bacteria</taxon>
        <taxon>Bacillati</taxon>
        <taxon>Actinomycetota</taxon>
        <taxon>Actinomycetes</taxon>
        <taxon>Micrococcales</taxon>
        <taxon>Microbacteriaceae</taxon>
        <taxon>Microbacterium</taxon>
    </lineage>
</organism>
<evidence type="ECO:0000256" key="2">
    <source>
        <dbReference type="ARBA" id="ARBA00022692"/>
    </source>
</evidence>
<keyword evidence="3 6" id="KW-1133">Transmembrane helix</keyword>
<sequence length="458" mass="47570">MIAEPDALRPRLFSLLSSAALARAFTLTVFTTVFGGFALTAVAGAVTLATVLAGLCILGAAILFARRDEIELVRLAPTTLVLLVAWAAASVFWSAAPTAALAGWMQLAGIALLAVVIGHVRDALQTVRALGDVLRWLLGISLGLEVLSGILLDLPIPFLGIQGAIADLGPIQGLFGTRNALGFVTVIALITFLVEFRTQSVGVSVAIGSVVLGGVLAALSGSPTVIVVALVTAVAALALWGVRRVPTDRRRGVQIGLGIGVAVVVAVAYAARASLVAALGAQDDLETRTRVWTRVLDIADIRPVQGFGWFGAWDPDAVPFALVTLADGARHASALNAYLDVLLQLGWVGLLLFLALGGLGLARGWLVAGERRAVVHAWAPLILVALLTVSLFESFTLTGPGWLLLALCAVRAGQSRSWRERLEQRMTDAARPATDGRPGPDGRRGQAPDAQGGAGDAG</sequence>
<dbReference type="GO" id="GO:0016874">
    <property type="term" value="F:ligase activity"/>
    <property type="evidence" value="ECO:0007669"/>
    <property type="project" value="UniProtKB-KW"/>
</dbReference>
<evidence type="ECO:0000313" key="8">
    <source>
        <dbReference type="EMBL" id="MDU0366045.1"/>
    </source>
</evidence>
<feature type="transmembrane region" description="Helical" evidence="6">
    <location>
        <begin position="133"/>
        <end position="152"/>
    </location>
</feature>
<name>A0ABU3T401_9MICO</name>
<comment type="caution">
    <text evidence="8">The sequence shown here is derived from an EMBL/GenBank/DDBJ whole genome shotgun (WGS) entry which is preliminary data.</text>
</comment>
<reference evidence="8 9" key="1">
    <citation type="submission" date="2023-09" db="EMBL/GenBank/DDBJ databases">
        <title>Microbacterium fusihabitans sp. nov., Microbacterium phycihabitans sp. nov., and Microbacterium cervinum sp. nov., isolated from dried seaweeds of beach.</title>
        <authorList>
            <person name="Lee S.D."/>
        </authorList>
    </citation>
    <scope>NUCLEOTIDE SEQUENCE [LARGE SCALE GENOMIC DNA]</scope>
    <source>
        <strain evidence="8 9">KSW4-17</strain>
    </source>
</reference>
<feature type="transmembrane region" description="Helical" evidence="6">
    <location>
        <begin position="41"/>
        <end position="65"/>
    </location>
</feature>
<feature type="region of interest" description="Disordered" evidence="5">
    <location>
        <begin position="423"/>
        <end position="458"/>
    </location>
</feature>
<dbReference type="Proteomes" id="UP001263371">
    <property type="component" value="Unassembled WGS sequence"/>
</dbReference>
<feature type="domain" description="O-antigen ligase-related" evidence="7">
    <location>
        <begin position="209"/>
        <end position="354"/>
    </location>
</feature>
<feature type="transmembrane region" description="Helical" evidence="6">
    <location>
        <begin position="201"/>
        <end position="219"/>
    </location>
</feature>
<evidence type="ECO:0000256" key="4">
    <source>
        <dbReference type="ARBA" id="ARBA00023136"/>
    </source>
</evidence>
<feature type="transmembrane region" description="Helical" evidence="6">
    <location>
        <begin position="101"/>
        <end position="121"/>
    </location>
</feature>
<feature type="transmembrane region" description="Helical" evidence="6">
    <location>
        <begin position="172"/>
        <end position="194"/>
    </location>
</feature>
<evidence type="ECO:0000259" key="7">
    <source>
        <dbReference type="Pfam" id="PF04932"/>
    </source>
</evidence>